<keyword evidence="1" id="KW-0479">Metal-binding</keyword>
<comment type="caution">
    <text evidence="4">The sequence shown here is derived from an EMBL/GenBank/DDBJ whole genome shotgun (WGS) entry which is preliminary data.</text>
</comment>
<sequence>MIETVLGPIAADQLGPTSMHEHLLADVRGLHAPPREPPPTDPRVRIESLGFLRFNQLGLADNLVLDDPDLAIAELAHAAAAGQRALVDLTVWGFGGPAPELPRIARESGLQIVAGVGAYLGRLRPDWLRALDVDQLTTLLRDALLDRLPGCEHRAGIVGTIATGHPRSAEDDRILAAAGAAAASTGVAVVARVDPRFHDGPAILERLAAEGVPADRVVLSNVDGYVADRDHLRELAASGAVLKWSFGYEAPPRVGMTSATDAERIDALCQLLEEGARQVLACGAWTKTALRRFGGPGYDHLLLRVVPALRDRGVPEDQLDALLVGEPRRLLDRQDPIST</sequence>
<keyword evidence="2" id="KW-0378">Hydrolase</keyword>
<dbReference type="Gene3D" id="3.20.20.140">
    <property type="entry name" value="Metal-dependent hydrolases"/>
    <property type="match status" value="1"/>
</dbReference>
<dbReference type="PANTHER" id="PTHR10819:SF3">
    <property type="entry name" value="PHOSPHOTRIESTERASE-RELATED PROTEIN"/>
    <property type="match status" value="1"/>
</dbReference>
<keyword evidence="5" id="KW-1185">Reference proteome</keyword>
<dbReference type="Pfam" id="PF02126">
    <property type="entry name" value="PTE"/>
    <property type="match status" value="1"/>
</dbReference>
<dbReference type="Proteomes" id="UP000005143">
    <property type="component" value="Unassembled WGS sequence"/>
</dbReference>
<dbReference type="InterPro" id="IPR001559">
    <property type="entry name" value="Phosphotriesterase"/>
</dbReference>
<dbReference type="OrthoDB" id="9795018at2"/>
<dbReference type="GO" id="GO:0016787">
    <property type="term" value="F:hydrolase activity"/>
    <property type="evidence" value="ECO:0007669"/>
    <property type="project" value="UniProtKB-KW"/>
</dbReference>
<reference evidence="4 5" key="1">
    <citation type="journal article" date="2013" name="Biodegradation">
        <title>Quantitative proteomic analysis of ibuprofen-degrading Patulibacter sp. strain I11.</title>
        <authorList>
            <person name="Almeida B."/>
            <person name="Kjeldal H."/>
            <person name="Lolas I."/>
            <person name="Knudsen A.D."/>
            <person name="Carvalho G."/>
            <person name="Nielsen K.L."/>
            <person name="Barreto Crespo M.T."/>
            <person name="Stensballe A."/>
            <person name="Nielsen J.L."/>
        </authorList>
    </citation>
    <scope>NUCLEOTIDE SEQUENCE [LARGE SCALE GENOMIC DNA]</scope>
    <source>
        <strain evidence="4 5">I11</strain>
    </source>
</reference>
<dbReference type="EMBL" id="AGUD01000294">
    <property type="protein sequence ID" value="EHN09358.1"/>
    <property type="molecule type" value="Genomic_DNA"/>
</dbReference>
<dbReference type="PROSITE" id="PS51347">
    <property type="entry name" value="PHOSPHOTRIESTERASE_2"/>
    <property type="match status" value="1"/>
</dbReference>
<proteinExistence type="inferred from homology"/>
<dbReference type="InterPro" id="IPR032466">
    <property type="entry name" value="Metal_Hydrolase"/>
</dbReference>
<evidence type="ECO:0000313" key="4">
    <source>
        <dbReference type="EMBL" id="EHN09358.1"/>
    </source>
</evidence>
<gene>
    <name evidence="4" type="ORF">PAI11_38160</name>
</gene>
<dbReference type="AlphaFoldDB" id="H0EAE2"/>
<name>H0EAE2_9ACTN</name>
<organism evidence="4 5">
    <name type="scientific">Patulibacter medicamentivorans</name>
    <dbReference type="NCBI Taxonomy" id="1097667"/>
    <lineage>
        <taxon>Bacteria</taxon>
        <taxon>Bacillati</taxon>
        <taxon>Actinomycetota</taxon>
        <taxon>Thermoleophilia</taxon>
        <taxon>Solirubrobacterales</taxon>
        <taxon>Patulibacteraceae</taxon>
        <taxon>Patulibacter</taxon>
    </lineage>
</organism>
<evidence type="ECO:0000256" key="1">
    <source>
        <dbReference type="ARBA" id="ARBA00022723"/>
    </source>
</evidence>
<evidence type="ECO:0000256" key="2">
    <source>
        <dbReference type="ARBA" id="ARBA00022801"/>
    </source>
</evidence>
<evidence type="ECO:0000256" key="3">
    <source>
        <dbReference type="PROSITE-ProRule" id="PRU00679"/>
    </source>
</evidence>
<dbReference type="GO" id="GO:0008270">
    <property type="term" value="F:zinc ion binding"/>
    <property type="evidence" value="ECO:0007669"/>
    <property type="project" value="InterPro"/>
</dbReference>
<evidence type="ECO:0000313" key="5">
    <source>
        <dbReference type="Proteomes" id="UP000005143"/>
    </source>
</evidence>
<protein>
    <submittedName>
        <fullName evidence="4">Resiniferatoxin-binding phosphotriesterase-related protein</fullName>
    </submittedName>
</protein>
<dbReference type="PATRIC" id="fig|1097667.3.peg.3781"/>
<comment type="caution">
    <text evidence="3">Lacks conserved residue(s) required for the propagation of feature annotation.</text>
</comment>
<comment type="similarity">
    <text evidence="3">Belongs to the metallo-dependent hydrolases superfamily. Phosphotriesterase family.</text>
</comment>
<dbReference type="PANTHER" id="PTHR10819">
    <property type="entry name" value="PHOSPHOTRIESTERASE-RELATED"/>
    <property type="match status" value="1"/>
</dbReference>
<accession>H0EAE2</accession>
<dbReference type="SUPFAM" id="SSF51556">
    <property type="entry name" value="Metallo-dependent hydrolases"/>
    <property type="match status" value="1"/>
</dbReference>